<reference evidence="1 2" key="1">
    <citation type="submission" date="2019-05" db="EMBL/GenBank/DDBJ databases">
        <authorList>
            <person name="Lee S.D."/>
        </authorList>
    </citation>
    <scope>NUCLEOTIDE SEQUENCE [LARGE SCALE GENOMIC DNA]</scope>
    <source>
        <strain evidence="1 2">C5-26</strain>
    </source>
</reference>
<comment type="caution">
    <text evidence="1">The sequence shown here is derived from an EMBL/GenBank/DDBJ whole genome shotgun (WGS) entry which is preliminary data.</text>
</comment>
<keyword evidence="2" id="KW-1185">Reference proteome</keyword>
<organism evidence="1 2">
    <name type="scientific">Leekyejoonella antrihumi</name>
    <dbReference type="NCBI Taxonomy" id="1660198"/>
    <lineage>
        <taxon>Bacteria</taxon>
        <taxon>Bacillati</taxon>
        <taxon>Actinomycetota</taxon>
        <taxon>Actinomycetes</taxon>
        <taxon>Micrococcales</taxon>
        <taxon>Dermacoccaceae</taxon>
        <taxon>Leekyejoonella</taxon>
    </lineage>
</organism>
<dbReference type="OrthoDB" id="3721973at2"/>
<protein>
    <submittedName>
        <fullName evidence="1">Uncharacterized protein</fullName>
    </submittedName>
</protein>
<reference evidence="1 2" key="2">
    <citation type="submission" date="2019-08" db="EMBL/GenBank/DDBJ databases">
        <title>Jejuicoccus antrihumi gen. nov., sp. nov., a new member of the family Dermacoccaceae isolated from a cave.</title>
        <authorList>
            <person name="Schumann P."/>
            <person name="Kim I.S."/>
        </authorList>
    </citation>
    <scope>NUCLEOTIDE SEQUENCE [LARGE SCALE GENOMIC DNA]</scope>
    <source>
        <strain evidence="1 2">C5-26</strain>
    </source>
</reference>
<dbReference type="Proteomes" id="UP000320244">
    <property type="component" value="Unassembled WGS sequence"/>
</dbReference>
<name>A0A563DYN5_9MICO</name>
<evidence type="ECO:0000313" key="1">
    <source>
        <dbReference type="EMBL" id="TWP35082.1"/>
    </source>
</evidence>
<proteinExistence type="predicted"/>
<dbReference type="RefSeq" id="WP_146317904.1">
    <property type="nucleotide sequence ID" value="NZ_VCQV01000022.1"/>
</dbReference>
<dbReference type="EMBL" id="VCQV01000022">
    <property type="protein sequence ID" value="TWP35082.1"/>
    <property type="molecule type" value="Genomic_DNA"/>
</dbReference>
<accession>A0A563DYN5</accession>
<gene>
    <name evidence="1" type="ORF">FGL98_15110</name>
</gene>
<sequence>MDGQADWRVFVTGVRSVTHLVHIASYVRDLLTRARSVRVSYIGGGRFLGHATVTHDDVLRMLPDDDRLSINFLAGTACWDAEPGERLVYVAVGAPGLKAWVLLRRAYPRRHLHVVVTDEGIGTYGNWRTRRAAWRRQGGGEPWTSARALAVAGGGRLLTGERWAMYDEGASWAIDGRVAAEFTRHVGDVRPDRESRRVVMLTQPWVEIGVLSEAAYLDHIRSVARFVERDGRSLAVRPHPAELIDRYRRFDVLTGRMPAELDPEVVGCSAAVGGTSTALLNVAALYGLPATRVVVPGLEHLDAGLGASQRRLLATYLAEPQ</sequence>
<dbReference type="AlphaFoldDB" id="A0A563DYN5"/>
<evidence type="ECO:0000313" key="2">
    <source>
        <dbReference type="Proteomes" id="UP000320244"/>
    </source>
</evidence>